<comment type="catalytic activity">
    <reaction evidence="8">
        <text>L-valine + 2-oxoglutarate = 3-methyl-2-oxobutanoate + L-glutamate</text>
        <dbReference type="Rhea" id="RHEA:24813"/>
        <dbReference type="ChEBI" id="CHEBI:11851"/>
        <dbReference type="ChEBI" id="CHEBI:16810"/>
        <dbReference type="ChEBI" id="CHEBI:29985"/>
        <dbReference type="ChEBI" id="CHEBI:57762"/>
        <dbReference type="EC" id="2.6.1.42"/>
    </reaction>
</comment>
<comment type="catalytic activity">
    <reaction evidence="9">
        <text>L-isoleucine + 2-oxoglutarate = (S)-3-methyl-2-oxopentanoate + L-glutamate</text>
        <dbReference type="Rhea" id="RHEA:24801"/>
        <dbReference type="ChEBI" id="CHEBI:16810"/>
        <dbReference type="ChEBI" id="CHEBI:29985"/>
        <dbReference type="ChEBI" id="CHEBI:35146"/>
        <dbReference type="ChEBI" id="CHEBI:58045"/>
        <dbReference type="EC" id="2.6.1.42"/>
    </reaction>
</comment>
<evidence type="ECO:0000256" key="2">
    <source>
        <dbReference type="ARBA" id="ARBA00004824"/>
    </source>
</evidence>
<evidence type="ECO:0000256" key="5">
    <source>
        <dbReference type="ARBA" id="ARBA00009320"/>
    </source>
</evidence>
<organism evidence="11 12">
    <name type="scientific">Thermovibrio guaymasensis</name>
    <dbReference type="NCBI Taxonomy" id="240167"/>
    <lineage>
        <taxon>Bacteria</taxon>
        <taxon>Pseudomonadati</taxon>
        <taxon>Aquificota</taxon>
        <taxon>Aquificia</taxon>
        <taxon>Desulfurobacteriales</taxon>
        <taxon>Desulfurobacteriaceae</taxon>
        <taxon>Thermovibrio</taxon>
    </lineage>
</organism>
<dbReference type="InterPro" id="IPR001544">
    <property type="entry name" value="Aminotrans_IV"/>
</dbReference>
<dbReference type="EMBL" id="RBIE01000001">
    <property type="protein sequence ID" value="RKQ63823.1"/>
    <property type="molecule type" value="Genomic_DNA"/>
</dbReference>
<dbReference type="InterPro" id="IPR043131">
    <property type="entry name" value="BCAT-like_N"/>
</dbReference>
<dbReference type="FunFam" id="3.20.10.10:FF:000002">
    <property type="entry name" value="D-alanine aminotransferase"/>
    <property type="match status" value="1"/>
</dbReference>
<dbReference type="InterPro" id="IPR036038">
    <property type="entry name" value="Aminotransferase-like"/>
</dbReference>
<dbReference type="InterPro" id="IPR043132">
    <property type="entry name" value="BCAT-like_C"/>
</dbReference>
<dbReference type="Gene3D" id="3.20.10.10">
    <property type="entry name" value="D-amino Acid Aminotransferase, subunit A, domain 2"/>
    <property type="match status" value="1"/>
</dbReference>
<evidence type="ECO:0000313" key="12">
    <source>
        <dbReference type="Proteomes" id="UP000280881"/>
    </source>
</evidence>
<evidence type="ECO:0000256" key="7">
    <source>
        <dbReference type="ARBA" id="ARBA00022898"/>
    </source>
</evidence>
<comment type="similarity">
    <text evidence="5">Belongs to the class-IV pyridoxal-phosphate-dependent aminotransferase family.</text>
</comment>
<evidence type="ECO:0000256" key="4">
    <source>
        <dbReference type="ARBA" id="ARBA00005072"/>
    </source>
</evidence>
<dbReference type="InterPro" id="IPR050571">
    <property type="entry name" value="Class-IV_PLP-Dep_Aminotrnsfr"/>
</dbReference>
<name>A0A420W912_9BACT</name>
<dbReference type="GO" id="GO:0046394">
    <property type="term" value="P:carboxylic acid biosynthetic process"/>
    <property type="evidence" value="ECO:0007669"/>
    <property type="project" value="UniProtKB-ARBA"/>
</dbReference>
<dbReference type="PANTHER" id="PTHR42743:SF11">
    <property type="entry name" value="AMINODEOXYCHORISMATE LYASE"/>
    <property type="match status" value="1"/>
</dbReference>
<proteinExistence type="inferred from homology"/>
<keyword evidence="11" id="KW-0808">Transferase</keyword>
<dbReference type="Proteomes" id="UP000280881">
    <property type="component" value="Unassembled WGS sequence"/>
</dbReference>
<keyword evidence="12" id="KW-1185">Reference proteome</keyword>
<dbReference type="GO" id="GO:0004084">
    <property type="term" value="F:branched-chain-amino-acid transaminase activity"/>
    <property type="evidence" value="ECO:0007669"/>
    <property type="project" value="UniProtKB-EC"/>
</dbReference>
<dbReference type="SUPFAM" id="SSF56752">
    <property type="entry name" value="D-aminoacid aminotransferase-like PLP-dependent enzymes"/>
    <property type="match status" value="1"/>
</dbReference>
<protein>
    <recommendedName>
        <fullName evidence="6">branched-chain-amino-acid transaminase</fullName>
        <ecNumber evidence="6">2.6.1.42</ecNumber>
    </recommendedName>
</protein>
<dbReference type="AlphaFoldDB" id="A0A420W912"/>
<evidence type="ECO:0000256" key="6">
    <source>
        <dbReference type="ARBA" id="ARBA00013053"/>
    </source>
</evidence>
<keyword evidence="7" id="KW-0663">Pyridoxal phosphate</keyword>
<gene>
    <name evidence="11" type="ORF">C7457_0707</name>
</gene>
<comment type="pathway">
    <text evidence="3">Amino-acid biosynthesis; L-valine biosynthesis; L-valine from pyruvate: step 4/4.</text>
</comment>
<dbReference type="OrthoDB" id="9805628at2"/>
<comment type="pathway">
    <text evidence="4">Amino-acid biosynthesis; L-leucine biosynthesis; L-leucine from 3-methyl-2-oxobutanoate: step 4/4.</text>
</comment>
<dbReference type="CDD" id="cd00449">
    <property type="entry name" value="PLPDE_IV"/>
    <property type="match status" value="1"/>
</dbReference>
<evidence type="ECO:0000313" key="11">
    <source>
        <dbReference type="EMBL" id="RKQ63823.1"/>
    </source>
</evidence>
<evidence type="ECO:0000256" key="1">
    <source>
        <dbReference type="ARBA" id="ARBA00001933"/>
    </source>
</evidence>
<reference evidence="11 12" key="1">
    <citation type="submission" date="2018-10" db="EMBL/GenBank/DDBJ databases">
        <title>Genomic Encyclopedia of Type Strains, Phase IV (KMG-IV): sequencing the most valuable type-strain genomes for metagenomic binning, comparative biology and taxonomic classification.</title>
        <authorList>
            <person name="Goeker M."/>
        </authorList>
    </citation>
    <scope>NUCLEOTIDE SEQUENCE [LARGE SCALE GENOMIC DNA]</scope>
    <source>
        <strain evidence="11 12">DSM 15521</strain>
    </source>
</reference>
<evidence type="ECO:0000256" key="3">
    <source>
        <dbReference type="ARBA" id="ARBA00004931"/>
    </source>
</evidence>
<evidence type="ECO:0000256" key="9">
    <source>
        <dbReference type="ARBA" id="ARBA00048798"/>
    </source>
</evidence>
<keyword evidence="11" id="KW-0032">Aminotransferase</keyword>
<sequence length="239" mass="27436">MELIETVRVERGRAVLISYHYRRLRRGALSLGFSLNLSEQDFEKLLVKKWKENGGGTKLVRFSLSENGSFSVSSRDCLKRERVKLKSVYSVKRFYSAIFTQKTSIGAEISKFAFEEAKKLGYDEAITYSSEGFVSECAFANLFFFKDGILFTPSLKTGCLRGTRREFILELAEEMGIPVVEGFFKVEELLKADEVFITSAREDTCLVVEIDGFKLKETQGKPIYRKIREVIEWMEFKGL</sequence>
<dbReference type="RefSeq" id="WP_121170060.1">
    <property type="nucleotide sequence ID" value="NZ_RBIE01000001.1"/>
</dbReference>
<dbReference type="Gene3D" id="3.30.470.10">
    <property type="match status" value="1"/>
</dbReference>
<comment type="catalytic activity">
    <reaction evidence="10">
        <text>L-leucine + 2-oxoglutarate = 4-methyl-2-oxopentanoate + L-glutamate</text>
        <dbReference type="Rhea" id="RHEA:18321"/>
        <dbReference type="ChEBI" id="CHEBI:16810"/>
        <dbReference type="ChEBI" id="CHEBI:17865"/>
        <dbReference type="ChEBI" id="CHEBI:29985"/>
        <dbReference type="ChEBI" id="CHEBI:57427"/>
        <dbReference type="EC" id="2.6.1.42"/>
    </reaction>
</comment>
<comment type="pathway">
    <text evidence="2">Amino-acid biosynthesis; L-isoleucine biosynthesis; L-isoleucine from 2-oxobutanoate: step 4/4.</text>
</comment>
<dbReference type="GO" id="GO:0008652">
    <property type="term" value="P:amino acid biosynthetic process"/>
    <property type="evidence" value="ECO:0007669"/>
    <property type="project" value="UniProtKB-ARBA"/>
</dbReference>
<dbReference type="Pfam" id="PF01063">
    <property type="entry name" value="Aminotran_4"/>
    <property type="match status" value="1"/>
</dbReference>
<dbReference type="PANTHER" id="PTHR42743">
    <property type="entry name" value="AMINO-ACID AMINOTRANSFERASE"/>
    <property type="match status" value="1"/>
</dbReference>
<dbReference type="EC" id="2.6.1.42" evidence="6"/>
<evidence type="ECO:0000256" key="10">
    <source>
        <dbReference type="ARBA" id="ARBA00049229"/>
    </source>
</evidence>
<comment type="cofactor">
    <cofactor evidence="1">
        <name>pyridoxal 5'-phosphate</name>
        <dbReference type="ChEBI" id="CHEBI:597326"/>
    </cofactor>
</comment>
<evidence type="ECO:0000256" key="8">
    <source>
        <dbReference type="ARBA" id="ARBA00048212"/>
    </source>
</evidence>
<comment type="caution">
    <text evidence="11">The sequence shown here is derived from an EMBL/GenBank/DDBJ whole genome shotgun (WGS) entry which is preliminary data.</text>
</comment>
<accession>A0A420W912</accession>